<name>A0AAW0RSN5_9HYPO</name>
<dbReference type="AlphaFoldDB" id="A0AAW0RSN5"/>
<dbReference type="GO" id="GO:0006351">
    <property type="term" value="P:DNA-templated transcription"/>
    <property type="evidence" value="ECO:0007669"/>
    <property type="project" value="InterPro"/>
</dbReference>
<dbReference type="Gene3D" id="4.10.240.10">
    <property type="entry name" value="Zn(2)-C6 fungal-type DNA-binding domain"/>
    <property type="match status" value="2"/>
</dbReference>
<keyword evidence="5" id="KW-0539">Nucleus</keyword>
<dbReference type="GO" id="GO:0000981">
    <property type="term" value="F:DNA-binding transcription factor activity, RNA polymerase II-specific"/>
    <property type="evidence" value="ECO:0007669"/>
    <property type="project" value="InterPro"/>
</dbReference>
<keyword evidence="9" id="KW-1185">Reference proteome</keyword>
<comment type="caution">
    <text evidence="8">The sequence shown here is derived from an EMBL/GenBank/DDBJ whole genome shotgun (WGS) entry which is preliminary data.</text>
</comment>
<dbReference type="PROSITE" id="PS50048">
    <property type="entry name" value="ZN2_CY6_FUNGAL_2"/>
    <property type="match status" value="2"/>
</dbReference>
<dbReference type="CDD" id="cd00067">
    <property type="entry name" value="GAL4"/>
    <property type="match status" value="2"/>
</dbReference>
<feature type="compositionally biased region" description="Low complexity" evidence="6">
    <location>
        <begin position="22"/>
        <end position="39"/>
    </location>
</feature>
<dbReference type="EMBL" id="JAAHCF010000303">
    <property type="protein sequence ID" value="KAK8145284.1"/>
    <property type="molecule type" value="Genomic_DNA"/>
</dbReference>
<dbReference type="GO" id="GO:0008270">
    <property type="term" value="F:zinc ion binding"/>
    <property type="evidence" value="ECO:0007669"/>
    <property type="project" value="InterPro"/>
</dbReference>
<dbReference type="GO" id="GO:0005634">
    <property type="term" value="C:nucleus"/>
    <property type="evidence" value="ECO:0007669"/>
    <property type="project" value="UniProtKB-SubCell"/>
</dbReference>
<feature type="compositionally biased region" description="Basic and acidic residues" evidence="6">
    <location>
        <begin position="159"/>
        <end position="174"/>
    </location>
</feature>
<dbReference type="InterPro" id="IPR036864">
    <property type="entry name" value="Zn2-C6_fun-type_DNA-bd_sf"/>
</dbReference>
<dbReference type="InterPro" id="IPR001138">
    <property type="entry name" value="Zn2Cys6_DnaBD"/>
</dbReference>
<feature type="domain" description="Zn(2)-C6 fungal-type" evidence="7">
    <location>
        <begin position="104"/>
        <end position="134"/>
    </location>
</feature>
<proteinExistence type="predicted"/>
<organism evidence="8 9">
    <name type="scientific">Beauveria asiatica</name>
    <dbReference type="NCBI Taxonomy" id="1069075"/>
    <lineage>
        <taxon>Eukaryota</taxon>
        <taxon>Fungi</taxon>
        <taxon>Dikarya</taxon>
        <taxon>Ascomycota</taxon>
        <taxon>Pezizomycotina</taxon>
        <taxon>Sordariomycetes</taxon>
        <taxon>Hypocreomycetidae</taxon>
        <taxon>Hypocreales</taxon>
        <taxon>Cordycipitaceae</taxon>
        <taxon>Beauveria</taxon>
    </lineage>
</organism>
<feature type="domain" description="Zn(2)-C6 fungal-type" evidence="7">
    <location>
        <begin position="54"/>
        <end position="84"/>
    </location>
</feature>
<dbReference type="PANTHER" id="PTHR47338">
    <property type="entry name" value="ZN(II)2CYS6 TRANSCRIPTION FACTOR (EUROFUNG)-RELATED"/>
    <property type="match status" value="1"/>
</dbReference>
<evidence type="ECO:0000313" key="9">
    <source>
        <dbReference type="Proteomes" id="UP001397290"/>
    </source>
</evidence>
<evidence type="ECO:0000313" key="8">
    <source>
        <dbReference type="EMBL" id="KAK8145284.1"/>
    </source>
</evidence>
<sequence>MNVATPLSPPNTLDVRSHARSVSDAVPSPARSASVVAATPAPPQDRRPKKSSSTCATCRHRKVRCNGARPMCSNCQRLGFPCSYDEADADAWHVALPRRRVKQACLTCHSRKARCSGHLPSCERCTLLNLDCVYRPTKRLKTPSRPPGASLTSPATRSIDSDSHDARDDSDRAMSDPASTPASYGHDGPSPDESFDSLIRRTFDKFFHHIHHIPVFSFLHRASLMEQYYVGKVDKALLLALVGITSCLTSMGPGIREYGDGCIDEAESLIFADYTVPSTIKVQALVLIIKHRILCNKFPSAFMLFSIASRFAAALRLNHHSPNLCFLAQESRRRLMWSLYCIDAGISGGFAEFSLWRADRINVGLPCNERNFEFDLSKPTEKLVPGPDDPDQPRSEDIGSLALHVRILHIKQKIVEFTKTALIGRNINAVELQTRVLGLHQELEDFAYRMPASFQFSENSMRLRAYSPRICVFVMIHIFLRQCYCDLYRLAMTGFRDALPLETLESLDQSFLDHCQRQCVENSVAMADIFKCMDKLHARPIADLDLAICAFQCARTLHYAYRLDAVRFGLATESVREHSQSCLKVIQQCCRGPAAAGVQADLERLINSGLGAVDTSSPVLEAQNGLHGRTAYPQHPVLKNIRVGEEPSVIHTPARLSAGPGTRPDVYSSPRMTTLSPTMLPDAWMAPTPQKAFEPNMNANGDDGDAAGLMSTELNNAYEGALEGLGLANGLDHAMGVMDLSTLWAPSAEWMAPEFANGAGI</sequence>
<evidence type="ECO:0000256" key="3">
    <source>
        <dbReference type="ARBA" id="ARBA00023015"/>
    </source>
</evidence>
<dbReference type="InterPro" id="IPR007219">
    <property type="entry name" value="XnlR_reg_dom"/>
</dbReference>
<evidence type="ECO:0000259" key="7">
    <source>
        <dbReference type="PROSITE" id="PS50048"/>
    </source>
</evidence>
<dbReference type="CDD" id="cd12148">
    <property type="entry name" value="fungal_TF_MHR"/>
    <property type="match status" value="1"/>
</dbReference>
<dbReference type="InterPro" id="IPR050815">
    <property type="entry name" value="TF_fung"/>
</dbReference>
<feature type="region of interest" description="Disordered" evidence="6">
    <location>
        <begin position="1"/>
        <end position="53"/>
    </location>
</feature>
<protein>
    <recommendedName>
        <fullName evidence="7">Zn(2)-C6 fungal-type domain-containing protein</fullName>
    </recommendedName>
</protein>
<evidence type="ECO:0000256" key="6">
    <source>
        <dbReference type="SAM" id="MobiDB-lite"/>
    </source>
</evidence>
<gene>
    <name evidence="8" type="ORF">G3M48_004670</name>
</gene>
<dbReference type="Pfam" id="PF04082">
    <property type="entry name" value="Fungal_trans"/>
    <property type="match status" value="1"/>
</dbReference>
<keyword evidence="2" id="KW-0479">Metal-binding</keyword>
<dbReference type="PANTHER" id="PTHR47338:SF7">
    <property type="entry name" value="ZN(II)2CYS6 TRANSCRIPTION FACTOR (EUROFUNG)"/>
    <property type="match status" value="1"/>
</dbReference>
<accession>A0AAW0RSN5</accession>
<evidence type="ECO:0000256" key="2">
    <source>
        <dbReference type="ARBA" id="ARBA00022723"/>
    </source>
</evidence>
<dbReference type="Proteomes" id="UP001397290">
    <property type="component" value="Unassembled WGS sequence"/>
</dbReference>
<keyword evidence="4" id="KW-0804">Transcription</keyword>
<dbReference type="SUPFAM" id="SSF57701">
    <property type="entry name" value="Zn2/Cys6 DNA-binding domain"/>
    <property type="match status" value="2"/>
</dbReference>
<dbReference type="PROSITE" id="PS00463">
    <property type="entry name" value="ZN2_CY6_FUNGAL_1"/>
    <property type="match status" value="2"/>
</dbReference>
<feature type="region of interest" description="Disordered" evidence="6">
    <location>
        <begin position="139"/>
        <end position="191"/>
    </location>
</feature>
<dbReference type="SMART" id="SM00906">
    <property type="entry name" value="Fungal_trans"/>
    <property type="match status" value="1"/>
</dbReference>
<evidence type="ECO:0000256" key="1">
    <source>
        <dbReference type="ARBA" id="ARBA00004123"/>
    </source>
</evidence>
<evidence type="ECO:0000256" key="5">
    <source>
        <dbReference type="ARBA" id="ARBA00023242"/>
    </source>
</evidence>
<comment type="subcellular location">
    <subcellularLocation>
        <location evidence="1">Nucleus</location>
    </subcellularLocation>
</comment>
<reference evidence="8 9" key="1">
    <citation type="submission" date="2020-02" db="EMBL/GenBank/DDBJ databases">
        <title>Comparative genomics of the hypocrealean fungal genus Beauvera.</title>
        <authorList>
            <person name="Showalter D.N."/>
            <person name="Bushley K.E."/>
            <person name="Rehner S.A."/>
        </authorList>
    </citation>
    <scope>NUCLEOTIDE SEQUENCE [LARGE SCALE GENOMIC DNA]</scope>
    <source>
        <strain evidence="8 9">ARSEF4384</strain>
    </source>
</reference>
<dbReference type="GO" id="GO:0003677">
    <property type="term" value="F:DNA binding"/>
    <property type="evidence" value="ECO:0007669"/>
    <property type="project" value="InterPro"/>
</dbReference>
<dbReference type="Pfam" id="PF00172">
    <property type="entry name" value="Zn_clus"/>
    <property type="match status" value="2"/>
</dbReference>
<keyword evidence="3" id="KW-0805">Transcription regulation</keyword>
<dbReference type="SMART" id="SM00066">
    <property type="entry name" value="GAL4"/>
    <property type="match status" value="2"/>
</dbReference>
<evidence type="ECO:0000256" key="4">
    <source>
        <dbReference type="ARBA" id="ARBA00023163"/>
    </source>
</evidence>